<evidence type="ECO:0000256" key="3">
    <source>
        <dbReference type="ARBA" id="ARBA00022692"/>
    </source>
</evidence>
<dbReference type="EMBL" id="JACRDE010000455">
    <property type="protein sequence ID" value="MBI5251277.1"/>
    <property type="molecule type" value="Genomic_DNA"/>
</dbReference>
<dbReference type="InterPro" id="IPR050833">
    <property type="entry name" value="Poly_Biosynth_Transport"/>
</dbReference>
<feature type="transmembrane region" description="Helical" evidence="6">
    <location>
        <begin position="12"/>
        <end position="32"/>
    </location>
</feature>
<feature type="transmembrane region" description="Helical" evidence="6">
    <location>
        <begin position="224"/>
        <end position="242"/>
    </location>
</feature>
<evidence type="ECO:0000313" key="8">
    <source>
        <dbReference type="Proteomes" id="UP000807825"/>
    </source>
</evidence>
<feature type="transmembrane region" description="Helical" evidence="6">
    <location>
        <begin position="125"/>
        <end position="142"/>
    </location>
</feature>
<feature type="transmembrane region" description="Helical" evidence="6">
    <location>
        <begin position="434"/>
        <end position="454"/>
    </location>
</feature>
<comment type="caution">
    <text evidence="7">The sequence shown here is derived from an EMBL/GenBank/DDBJ whole genome shotgun (WGS) entry which is preliminary data.</text>
</comment>
<keyword evidence="2" id="KW-1003">Cell membrane</keyword>
<feature type="transmembrane region" description="Helical" evidence="6">
    <location>
        <begin position="184"/>
        <end position="204"/>
    </location>
</feature>
<protein>
    <submittedName>
        <fullName evidence="7">Oligosaccharide flippase family protein</fullName>
    </submittedName>
</protein>
<accession>A0A9D6Z575</accession>
<feature type="transmembrane region" description="Helical" evidence="6">
    <location>
        <begin position="38"/>
        <end position="62"/>
    </location>
</feature>
<feature type="transmembrane region" description="Helical" evidence="6">
    <location>
        <begin position="262"/>
        <end position="280"/>
    </location>
</feature>
<name>A0A9D6Z575_9BACT</name>
<dbReference type="InterPro" id="IPR002797">
    <property type="entry name" value="Polysacc_synth"/>
</dbReference>
<feature type="transmembrane region" description="Helical" evidence="6">
    <location>
        <begin position="154"/>
        <end position="178"/>
    </location>
</feature>
<organism evidence="7 8">
    <name type="scientific">Desulfomonile tiedjei</name>
    <dbReference type="NCBI Taxonomy" id="2358"/>
    <lineage>
        <taxon>Bacteria</taxon>
        <taxon>Pseudomonadati</taxon>
        <taxon>Thermodesulfobacteriota</taxon>
        <taxon>Desulfomonilia</taxon>
        <taxon>Desulfomonilales</taxon>
        <taxon>Desulfomonilaceae</taxon>
        <taxon>Desulfomonile</taxon>
    </lineage>
</organism>
<proteinExistence type="predicted"/>
<gene>
    <name evidence="7" type="ORF">HY912_17450</name>
</gene>
<evidence type="ECO:0000256" key="1">
    <source>
        <dbReference type="ARBA" id="ARBA00004651"/>
    </source>
</evidence>
<dbReference type="PANTHER" id="PTHR30250">
    <property type="entry name" value="PST FAMILY PREDICTED COLANIC ACID TRANSPORTER"/>
    <property type="match status" value="1"/>
</dbReference>
<evidence type="ECO:0000313" key="7">
    <source>
        <dbReference type="EMBL" id="MBI5251277.1"/>
    </source>
</evidence>
<dbReference type="AlphaFoldDB" id="A0A9D6Z575"/>
<evidence type="ECO:0000256" key="2">
    <source>
        <dbReference type="ARBA" id="ARBA00022475"/>
    </source>
</evidence>
<evidence type="ECO:0000256" key="6">
    <source>
        <dbReference type="SAM" id="Phobius"/>
    </source>
</evidence>
<feature type="transmembrane region" description="Helical" evidence="6">
    <location>
        <begin position="377"/>
        <end position="397"/>
    </location>
</feature>
<feature type="transmembrane region" description="Helical" evidence="6">
    <location>
        <begin position="301"/>
        <end position="327"/>
    </location>
</feature>
<keyword evidence="3 6" id="KW-0812">Transmembrane</keyword>
<keyword evidence="5 6" id="KW-0472">Membrane</keyword>
<feature type="transmembrane region" description="Helical" evidence="6">
    <location>
        <begin position="403"/>
        <end position="422"/>
    </location>
</feature>
<dbReference type="GO" id="GO:0005886">
    <property type="term" value="C:plasma membrane"/>
    <property type="evidence" value="ECO:0007669"/>
    <property type="project" value="UniProtKB-SubCell"/>
</dbReference>
<evidence type="ECO:0000256" key="4">
    <source>
        <dbReference type="ARBA" id="ARBA00022989"/>
    </source>
</evidence>
<keyword evidence="4 6" id="KW-1133">Transmembrane helix</keyword>
<dbReference type="Proteomes" id="UP000807825">
    <property type="component" value="Unassembled WGS sequence"/>
</dbReference>
<dbReference type="PANTHER" id="PTHR30250:SF26">
    <property type="entry name" value="PSMA PROTEIN"/>
    <property type="match status" value="1"/>
</dbReference>
<dbReference type="Pfam" id="PF01943">
    <property type="entry name" value="Polysacc_synt"/>
    <property type="match status" value="1"/>
</dbReference>
<sequence>MSQFKWNIAANYFGRGWLGVTNLLCVPLYAKFMGVESYGLVGFFGVLQSSFLILEIGLYTTLNRELARLAKAQGSEEVSRDVVRTLETIYWMGSVLIAVIVYLIAPYVAVHWLKTELLPTSTLETAIMLMGIAMALEGPHALYNSGLMGLQKQVLVNCISSVFITLRCFGAIAVLWGVSPTIEAYLWWQIPVSAARTLTTAVFLQKNMPSIGRRARFDKRHFRALWKFSLGVSGAAILTLLLTQGDKILLSKMLTLETFGYYNLAWVLGFSLVGLLVDPIKDASFPRFSQLAEANEIKSIADLYHLSCQAATVVLAPVSLVVVFFAYDIVLAWTGMPTMAQKTCSILELLIIGMALRGLMTLPTTLQLAYGWTRLMIGMNVVAVIIFMPLVTVLAVFKGSLGAASAWVVLYAGYVFFGITLMHRRILKGEERTWYVSDVGLPLFSALAVVYLGRCLAPDKMTMVTTLMYLALVLIVSMVAASLAGPKIRKLALRSMGDAWRFFFKRGESLSEAEFKENA</sequence>
<reference evidence="7" key="1">
    <citation type="submission" date="2020-07" db="EMBL/GenBank/DDBJ databases">
        <title>Huge and variable diversity of episymbiotic CPR bacteria and DPANN archaea in groundwater ecosystems.</title>
        <authorList>
            <person name="He C.Y."/>
            <person name="Keren R."/>
            <person name="Whittaker M."/>
            <person name="Farag I.F."/>
            <person name="Doudna J."/>
            <person name="Cate J.H.D."/>
            <person name="Banfield J.F."/>
        </authorList>
    </citation>
    <scope>NUCLEOTIDE SEQUENCE</scope>
    <source>
        <strain evidence="7">NC_groundwater_1664_Pr3_B-0.1um_52_9</strain>
    </source>
</reference>
<comment type="subcellular location">
    <subcellularLocation>
        <location evidence="1">Cell membrane</location>
        <topology evidence="1">Multi-pass membrane protein</topology>
    </subcellularLocation>
</comment>
<feature type="transmembrane region" description="Helical" evidence="6">
    <location>
        <begin position="89"/>
        <end position="113"/>
    </location>
</feature>
<feature type="transmembrane region" description="Helical" evidence="6">
    <location>
        <begin position="466"/>
        <end position="486"/>
    </location>
</feature>
<evidence type="ECO:0000256" key="5">
    <source>
        <dbReference type="ARBA" id="ARBA00023136"/>
    </source>
</evidence>